<evidence type="ECO:0008006" key="7">
    <source>
        <dbReference type="Google" id="ProtNLM"/>
    </source>
</evidence>
<evidence type="ECO:0000256" key="4">
    <source>
        <dbReference type="ARBA" id="ARBA00023453"/>
    </source>
</evidence>
<evidence type="ECO:0000313" key="5">
    <source>
        <dbReference type="EMBL" id="KAL1874037.1"/>
    </source>
</evidence>
<dbReference type="InterPro" id="IPR050362">
    <property type="entry name" value="Cation-dep_OMT"/>
</dbReference>
<reference evidence="5 6" key="1">
    <citation type="journal article" date="2024" name="IMA Fungus">
        <title>IMA Genome - F19 : A genome assembly and annotation guide to empower mycologists, including annotated draft genome sequences of Ceratocystis pirilliformis, Diaporthe australafricana, Fusarium ophioides, Paecilomyces lecythidis, and Sporothrix stenoceras.</title>
        <authorList>
            <person name="Aylward J."/>
            <person name="Wilson A.M."/>
            <person name="Visagie C.M."/>
            <person name="Spraker J."/>
            <person name="Barnes I."/>
            <person name="Buitendag C."/>
            <person name="Ceriani C."/>
            <person name="Del Mar Angel L."/>
            <person name="du Plessis D."/>
            <person name="Fuchs T."/>
            <person name="Gasser K."/>
            <person name="Kramer D."/>
            <person name="Li W."/>
            <person name="Munsamy K."/>
            <person name="Piso A."/>
            <person name="Price J.L."/>
            <person name="Sonnekus B."/>
            <person name="Thomas C."/>
            <person name="van der Nest A."/>
            <person name="van Dijk A."/>
            <person name="van Heerden A."/>
            <person name="van Vuuren N."/>
            <person name="Yilmaz N."/>
            <person name="Duong T.A."/>
            <person name="van der Merwe N.A."/>
            <person name="Wingfield M.J."/>
            <person name="Wingfield B.D."/>
        </authorList>
    </citation>
    <scope>NUCLEOTIDE SEQUENCE [LARGE SCALE GENOMIC DNA]</scope>
    <source>
        <strain evidence="5 6">CMW 18167</strain>
    </source>
</reference>
<dbReference type="EMBL" id="JAVDPF010000020">
    <property type="protein sequence ID" value="KAL1874037.1"/>
    <property type="molecule type" value="Genomic_DNA"/>
</dbReference>
<protein>
    <recommendedName>
        <fullName evidence="7">O-methyltransferase</fullName>
    </recommendedName>
</protein>
<dbReference type="Proteomes" id="UP001583193">
    <property type="component" value="Unassembled WGS sequence"/>
</dbReference>
<dbReference type="Gene3D" id="3.40.50.150">
    <property type="entry name" value="Vaccinia Virus protein VP39"/>
    <property type="match status" value="1"/>
</dbReference>
<organism evidence="5 6">
    <name type="scientific">Paecilomyces lecythidis</name>
    <dbReference type="NCBI Taxonomy" id="3004212"/>
    <lineage>
        <taxon>Eukaryota</taxon>
        <taxon>Fungi</taxon>
        <taxon>Dikarya</taxon>
        <taxon>Ascomycota</taxon>
        <taxon>Pezizomycotina</taxon>
        <taxon>Eurotiomycetes</taxon>
        <taxon>Eurotiomycetidae</taxon>
        <taxon>Eurotiales</taxon>
        <taxon>Thermoascaceae</taxon>
        <taxon>Paecilomyces</taxon>
    </lineage>
</organism>
<dbReference type="Pfam" id="PF01596">
    <property type="entry name" value="Methyltransf_3"/>
    <property type="match status" value="1"/>
</dbReference>
<sequence length="235" mass="25417">MSANTVLANAKDVDSYAVSHLIAIDKALTDTISNTAKNGAPPIAVSPTQGKFLSLLTRISGAQNVLEIGTLGGYSSIWFARSLKAGGKKGKVTSVEVLEDRRELAMQNLRNAGVKVPEEAEVLLGAGLEVLPRLLAEIEQGKRPKFDFIFIDADWENQWNYFDYGVKLSKGPGSVILIDNAVQKMLEDGIAGQGKRREDAISVVEKVGQDRRVEAVLLQTLGAKQHDGFLMALLV</sequence>
<accession>A0ABR3XDJ1</accession>
<gene>
    <name evidence="5" type="ORF">Plec18167_005970</name>
</gene>
<evidence type="ECO:0000256" key="1">
    <source>
        <dbReference type="ARBA" id="ARBA00022603"/>
    </source>
</evidence>
<comment type="similarity">
    <text evidence="4">Belongs to the class I-like SAM-binding methyltransferase superfamily. Cation-dependent O-methyltransferase family.</text>
</comment>
<proteinExistence type="inferred from homology"/>
<comment type="caution">
    <text evidence="5">The sequence shown here is derived from an EMBL/GenBank/DDBJ whole genome shotgun (WGS) entry which is preliminary data.</text>
</comment>
<dbReference type="PANTHER" id="PTHR10509:SF14">
    <property type="entry name" value="CAFFEOYL-COA O-METHYLTRANSFERASE 3-RELATED"/>
    <property type="match status" value="1"/>
</dbReference>
<evidence type="ECO:0000256" key="2">
    <source>
        <dbReference type="ARBA" id="ARBA00022679"/>
    </source>
</evidence>
<keyword evidence="6" id="KW-1185">Reference proteome</keyword>
<dbReference type="PANTHER" id="PTHR10509">
    <property type="entry name" value="O-METHYLTRANSFERASE-RELATED"/>
    <property type="match status" value="1"/>
</dbReference>
<dbReference type="InterPro" id="IPR029063">
    <property type="entry name" value="SAM-dependent_MTases_sf"/>
</dbReference>
<evidence type="ECO:0000256" key="3">
    <source>
        <dbReference type="ARBA" id="ARBA00022691"/>
    </source>
</evidence>
<keyword evidence="3" id="KW-0949">S-adenosyl-L-methionine</keyword>
<dbReference type="PROSITE" id="PS51682">
    <property type="entry name" value="SAM_OMT_I"/>
    <property type="match status" value="1"/>
</dbReference>
<name>A0ABR3XDJ1_9EURO</name>
<dbReference type="InterPro" id="IPR002935">
    <property type="entry name" value="SAM_O-MeTrfase"/>
</dbReference>
<keyword evidence="1" id="KW-0489">Methyltransferase</keyword>
<evidence type="ECO:0000313" key="6">
    <source>
        <dbReference type="Proteomes" id="UP001583193"/>
    </source>
</evidence>
<dbReference type="SUPFAM" id="SSF53335">
    <property type="entry name" value="S-adenosyl-L-methionine-dependent methyltransferases"/>
    <property type="match status" value="1"/>
</dbReference>
<dbReference type="CDD" id="cd02440">
    <property type="entry name" value="AdoMet_MTases"/>
    <property type="match status" value="1"/>
</dbReference>
<keyword evidence="2" id="KW-0808">Transferase</keyword>